<keyword evidence="8" id="KW-1185">Reference proteome</keyword>
<evidence type="ECO:0000256" key="4">
    <source>
        <dbReference type="ARBA" id="ARBA00022989"/>
    </source>
</evidence>
<gene>
    <name evidence="7" type="ORF">PMAYCL1PPCAC_15966</name>
</gene>
<reference evidence="8" key="1">
    <citation type="submission" date="2022-10" db="EMBL/GenBank/DDBJ databases">
        <title>Genome assembly of Pristionchus species.</title>
        <authorList>
            <person name="Yoshida K."/>
            <person name="Sommer R.J."/>
        </authorList>
    </citation>
    <scope>NUCLEOTIDE SEQUENCE [LARGE SCALE GENOMIC DNA]</scope>
    <source>
        <strain evidence="8">RS5460</strain>
    </source>
</reference>
<dbReference type="PANTHER" id="PTHR22945:SF40">
    <property type="entry name" value="SERPENTINE RECEPTOR, CLASS D (DELTA)-RELATED"/>
    <property type="match status" value="1"/>
</dbReference>
<dbReference type="PANTHER" id="PTHR22945">
    <property type="entry name" value="SERPENTINE RECEPTOR, CLASS D DELTA"/>
    <property type="match status" value="1"/>
</dbReference>
<evidence type="ECO:0000256" key="1">
    <source>
        <dbReference type="ARBA" id="ARBA00004141"/>
    </source>
</evidence>
<dbReference type="InterPro" id="IPR019421">
    <property type="entry name" value="7TM_GPCR_serpentine_rcpt_Srd"/>
</dbReference>
<feature type="transmembrane region" description="Helical" evidence="6">
    <location>
        <begin position="7"/>
        <end position="25"/>
    </location>
</feature>
<feature type="non-terminal residue" evidence="7">
    <location>
        <position position="80"/>
    </location>
</feature>
<evidence type="ECO:0000256" key="6">
    <source>
        <dbReference type="SAM" id="Phobius"/>
    </source>
</evidence>
<dbReference type="Pfam" id="PF10317">
    <property type="entry name" value="7TM_GPCR_Srd"/>
    <property type="match status" value="1"/>
</dbReference>
<evidence type="ECO:0000256" key="5">
    <source>
        <dbReference type="ARBA" id="ARBA00023136"/>
    </source>
</evidence>
<keyword evidence="3 6" id="KW-0812">Transmembrane</keyword>
<dbReference type="InterPro" id="IPR050920">
    <property type="entry name" value="Nematode_rcpt-like_delta"/>
</dbReference>
<organism evidence="7 8">
    <name type="scientific">Pristionchus mayeri</name>
    <dbReference type="NCBI Taxonomy" id="1317129"/>
    <lineage>
        <taxon>Eukaryota</taxon>
        <taxon>Metazoa</taxon>
        <taxon>Ecdysozoa</taxon>
        <taxon>Nematoda</taxon>
        <taxon>Chromadorea</taxon>
        <taxon>Rhabditida</taxon>
        <taxon>Rhabditina</taxon>
        <taxon>Diplogasteromorpha</taxon>
        <taxon>Diplogasteroidea</taxon>
        <taxon>Neodiplogasteridae</taxon>
        <taxon>Pristionchus</taxon>
    </lineage>
</organism>
<feature type="non-terminal residue" evidence="7">
    <location>
        <position position="1"/>
    </location>
</feature>
<dbReference type="AlphaFoldDB" id="A0AAN5CJU5"/>
<accession>A0AAN5CJU5</accession>
<evidence type="ECO:0008006" key="9">
    <source>
        <dbReference type="Google" id="ProtNLM"/>
    </source>
</evidence>
<keyword evidence="4 6" id="KW-1133">Transmembrane helix</keyword>
<comment type="caution">
    <text evidence="7">The sequence shown here is derived from an EMBL/GenBank/DDBJ whole genome shotgun (WGS) entry which is preliminary data.</text>
</comment>
<evidence type="ECO:0000256" key="3">
    <source>
        <dbReference type="ARBA" id="ARBA00022692"/>
    </source>
</evidence>
<sequence>QMLSIQAVLPVFFVICVIDYLSCQYDFVPCSPLQEHFMIEAASLMPLIAPAITLYYVQPYRMFLQKLLCRKNQNKTAIHS</sequence>
<dbReference type="Proteomes" id="UP001328107">
    <property type="component" value="Unassembled WGS sequence"/>
</dbReference>
<comment type="similarity">
    <text evidence="2">Belongs to the nematode receptor-like protein srd family.</text>
</comment>
<comment type="subcellular location">
    <subcellularLocation>
        <location evidence="1">Membrane</location>
        <topology evidence="1">Multi-pass membrane protein</topology>
    </subcellularLocation>
</comment>
<dbReference type="EMBL" id="BTRK01000004">
    <property type="protein sequence ID" value="GMR45771.1"/>
    <property type="molecule type" value="Genomic_DNA"/>
</dbReference>
<keyword evidence="5 6" id="KW-0472">Membrane</keyword>
<evidence type="ECO:0000256" key="2">
    <source>
        <dbReference type="ARBA" id="ARBA00009166"/>
    </source>
</evidence>
<name>A0AAN5CJU5_9BILA</name>
<evidence type="ECO:0000313" key="8">
    <source>
        <dbReference type="Proteomes" id="UP001328107"/>
    </source>
</evidence>
<proteinExistence type="inferred from homology"/>
<protein>
    <recommendedName>
        <fullName evidence="9">G protein-coupled receptor</fullName>
    </recommendedName>
</protein>
<dbReference type="GO" id="GO:0016020">
    <property type="term" value="C:membrane"/>
    <property type="evidence" value="ECO:0007669"/>
    <property type="project" value="UniProtKB-SubCell"/>
</dbReference>
<feature type="transmembrane region" description="Helical" evidence="6">
    <location>
        <begin position="37"/>
        <end position="57"/>
    </location>
</feature>
<evidence type="ECO:0000313" key="7">
    <source>
        <dbReference type="EMBL" id="GMR45771.1"/>
    </source>
</evidence>